<sequence>MRSKRKQILILLLFVLFIIEGTVIPWIIPDSWQTRVVPHLAYIAILFITVYDNRHSGLVLGILFGLLQDVVFYGSIIGAYSFGMGLSSYLLGLVFRSPRAPLPLMMIVVMIGSILLDSILFATYSLFELTHQPYTWALMNHIIPNVFVHFVFALAIYVPLRRQLELITKRRSSENQA</sequence>
<dbReference type="NCBIfam" id="TIGR03426">
    <property type="entry name" value="shape_MreD"/>
    <property type="match status" value="1"/>
</dbReference>
<comment type="similarity">
    <text evidence="2">Belongs to the MreD family.</text>
</comment>
<dbReference type="OrthoDB" id="2678464at2"/>
<keyword evidence="6 8" id="KW-1133">Transmembrane helix</keyword>
<dbReference type="RefSeq" id="WP_125082555.1">
    <property type="nucleotide sequence ID" value="NZ_CP034248.1"/>
</dbReference>
<dbReference type="InterPro" id="IPR007227">
    <property type="entry name" value="Cell_shape_determining_MreD"/>
</dbReference>
<feature type="transmembrane region" description="Helical" evidence="8">
    <location>
        <begin position="102"/>
        <end position="122"/>
    </location>
</feature>
<proteinExistence type="inferred from homology"/>
<keyword evidence="3" id="KW-1003">Cell membrane</keyword>
<name>A0A3Q8SAX8_9BACL</name>
<feature type="transmembrane region" description="Helical" evidence="8">
    <location>
        <begin position="142"/>
        <end position="160"/>
    </location>
</feature>
<feature type="transmembrane region" description="Helical" evidence="8">
    <location>
        <begin position="70"/>
        <end position="95"/>
    </location>
</feature>
<evidence type="ECO:0000256" key="7">
    <source>
        <dbReference type="ARBA" id="ARBA00023136"/>
    </source>
</evidence>
<dbReference type="Pfam" id="PF04093">
    <property type="entry name" value="MreD"/>
    <property type="match status" value="1"/>
</dbReference>
<keyword evidence="4 8" id="KW-0812">Transmembrane</keyword>
<keyword evidence="5" id="KW-0133">Cell shape</keyword>
<evidence type="ECO:0000256" key="2">
    <source>
        <dbReference type="ARBA" id="ARBA00007776"/>
    </source>
</evidence>
<evidence type="ECO:0000313" key="10">
    <source>
        <dbReference type="Proteomes" id="UP000273145"/>
    </source>
</evidence>
<gene>
    <name evidence="9" type="primary">mreD</name>
    <name evidence="9" type="ORF">EIM92_10230</name>
</gene>
<organism evidence="9 10">
    <name type="scientific">Paenibacillus lentus</name>
    <dbReference type="NCBI Taxonomy" id="1338368"/>
    <lineage>
        <taxon>Bacteria</taxon>
        <taxon>Bacillati</taxon>
        <taxon>Bacillota</taxon>
        <taxon>Bacilli</taxon>
        <taxon>Bacillales</taxon>
        <taxon>Paenibacillaceae</taxon>
        <taxon>Paenibacillus</taxon>
    </lineage>
</organism>
<dbReference type="EMBL" id="CP034248">
    <property type="protein sequence ID" value="AZK46497.1"/>
    <property type="molecule type" value="Genomic_DNA"/>
</dbReference>
<dbReference type="KEGG" id="plen:EIM92_10230"/>
<evidence type="ECO:0000256" key="8">
    <source>
        <dbReference type="SAM" id="Phobius"/>
    </source>
</evidence>
<evidence type="ECO:0000256" key="3">
    <source>
        <dbReference type="ARBA" id="ARBA00022475"/>
    </source>
</evidence>
<evidence type="ECO:0000256" key="4">
    <source>
        <dbReference type="ARBA" id="ARBA00022692"/>
    </source>
</evidence>
<dbReference type="Proteomes" id="UP000273145">
    <property type="component" value="Chromosome"/>
</dbReference>
<evidence type="ECO:0000256" key="6">
    <source>
        <dbReference type="ARBA" id="ARBA00022989"/>
    </source>
</evidence>
<protein>
    <submittedName>
        <fullName evidence="9">Rod shape-determining protein MreD</fullName>
    </submittedName>
</protein>
<keyword evidence="7 8" id="KW-0472">Membrane</keyword>
<evidence type="ECO:0000313" key="9">
    <source>
        <dbReference type="EMBL" id="AZK46497.1"/>
    </source>
</evidence>
<accession>A0A3Q8SAX8</accession>
<reference evidence="9 10" key="1">
    <citation type="submission" date="2018-11" db="EMBL/GenBank/DDBJ databases">
        <title>Genome sequencing of Paenibacillus lentus DSM25539(T).</title>
        <authorList>
            <person name="Kook J.-K."/>
            <person name="Park S.-N."/>
            <person name="Lim Y.K."/>
        </authorList>
    </citation>
    <scope>NUCLEOTIDE SEQUENCE [LARGE SCALE GENOMIC DNA]</scope>
    <source>
        <strain evidence="9 10">DSM 25539</strain>
    </source>
</reference>
<evidence type="ECO:0000256" key="1">
    <source>
        <dbReference type="ARBA" id="ARBA00004651"/>
    </source>
</evidence>
<dbReference type="GO" id="GO:0005886">
    <property type="term" value="C:plasma membrane"/>
    <property type="evidence" value="ECO:0007669"/>
    <property type="project" value="UniProtKB-SubCell"/>
</dbReference>
<evidence type="ECO:0000256" key="5">
    <source>
        <dbReference type="ARBA" id="ARBA00022960"/>
    </source>
</evidence>
<dbReference type="AlphaFoldDB" id="A0A3Q8SAX8"/>
<keyword evidence="10" id="KW-1185">Reference proteome</keyword>
<dbReference type="GO" id="GO:0008360">
    <property type="term" value="P:regulation of cell shape"/>
    <property type="evidence" value="ECO:0007669"/>
    <property type="project" value="UniProtKB-KW"/>
</dbReference>
<comment type="subcellular location">
    <subcellularLocation>
        <location evidence="1">Cell membrane</location>
        <topology evidence="1">Multi-pass membrane protein</topology>
    </subcellularLocation>
</comment>